<dbReference type="Pfam" id="PF13231">
    <property type="entry name" value="PMT_2"/>
    <property type="match status" value="1"/>
</dbReference>
<accession>A0A2A2SDL3</accession>
<keyword evidence="11" id="KW-1185">Reference proteome</keyword>
<evidence type="ECO:0000256" key="2">
    <source>
        <dbReference type="ARBA" id="ARBA00022475"/>
    </source>
</evidence>
<feature type="transmembrane region" description="Helical" evidence="8">
    <location>
        <begin position="289"/>
        <end position="311"/>
    </location>
</feature>
<comment type="caution">
    <text evidence="10">The sequence shown here is derived from an EMBL/GenBank/DDBJ whole genome shotgun (WGS) entry which is preliminary data.</text>
</comment>
<dbReference type="GO" id="GO:0005886">
    <property type="term" value="C:plasma membrane"/>
    <property type="evidence" value="ECO:0007669"/>
    <property type="project" value="UniProtKB-SubCell"/>
</dbReference>
<organism evidence="10 11">
    <name type="scientific">Sphingomonas lenta</name>
    <dbReference type="NCBI Taxonomy" id="1141887"/>
    <lineage>
        <taxon>Bacteria</taxon>
        <taxon>Pseudomonadati</taxon>
        <taxon>Pseudomonadota</taxon>
        <taxon>Alphaproteobacteria</taxon>
        <taxon>Sphingomonadales</taxon>
        <taxon>Sphingomonadaceae</taxon>
        <taxon>Sphingomonas</taxon>
    </lineage>
</organism>
<keyword evidence="2" id="KW-1003">Cell membrane</keyword>
<feature type="domain" description="Glycosyltransferase RgtA/B/C/D-like" evidence="9">
    <location>
        <begin position="91"/>
        <end position="247"/>
    </location>
</feature>
<feature type="transmembrane region" description="Helical" evidence="8">
    <location>
        <begin position="323"/>
        <end position="342"/>
    </location>
</feature>
<dbReference type="RefSeq" id="WP_095999151.1">
    <property type="nucleotide sequence ID" value="NZ_NSLI01000004.1"/>
</dbReference>
<gene>
    <name evidence="10" type="ORF">CKY28_15040</name>
</gene>
<dbReference type="EMBL" id="NSLI01000004">
    <property type="protein sequence ID" value="PAX07328.1"/>
    <property type="molecule type" value="Genomic_DNA"/>
</dbReference>
<dbReference type="PANTHER" id="PTHR33908">
    <property type="entry name" value="MANNOSYLTRANSFERASE YKCB-RELATED"/>
    <property type="match status" value="1"/>
</dbReference>
<feature type="transmembrane region" description="Helical" evidence="8">
    <location>
        <begin position="168"/>
        <end position="185"/>
    </location>
</feature>
<evidence type="ECO:0000256" key="6">
    <source>
        <dbReference type="ARBA" id="ARBA00022989"/>
    </source>
</evidence>
<keyword evidence="7 8" id="KW-0472">Membrane</keyword>
<evidence type="ECO:0000313" key="11">
    <source>
        <dbReference type="Proteomes" id="UP000218151"/>
    </source>
</evidence>
<dbReference type="Proteomes" id="UP000218151">
    <property type="component" value="Unassembled WGS sequence"/>
</dbReference>
<name>A0A2A2SDL3_9SPHN</name>
<keyword evidence="5 8" id="KW-0812">Transmembrane</keyword>
<keyword evidence="3" id="KW-0328">Glycosyltransferase</keyword>
<protein>
    <submittedName>
        <fullName evidence="10">4-amino-4-deoxy-L-arabinose transferase</fullName>
    </submittedName>
</protein>
<dbReference type="InterPro" id="IPR038731">
    <property type="entry name" value="RgtA/B/C-like"/>
</dbReference>
<dbReference type="PANTHER" id="PTHR33908:SF3">
    <property type="entry name" value="UNDECAPRENYL PHOSPHATE-ALPHA-4-AMINO-4-DEOXY-L-ARABINOSE ARABINOSYL TRANSFERASE"/>
    <property type="match status" value="1"/>
</dbReference>
<feature type="transmembrane region" description="Helical" evidence="8">
    <location>
        <begin position="138"/>
        <end position="156"/>
    </location>
</feature>
<evidence type="ECO:0000259" key="9">
    <source>
        <dbReference type="Pfam" id="PF13231"/>
    </source>
</evidence>
<sequence length="530" mass="56857">MWSRTNSRASKSVPIPVRAAAVRPIRARCGAALACGALLLACAAFMFVDRTVPPIIIWDESRLAVNALEMHQRGWGLVTTFGFAPDLWNTKPPLMIWLMTASIRLFGASELSLRLPAMVAALGTLAIVFAFVRRATHSVPTAALAVALLAASVGFYGEHGARTGDYDALLCFFTTAYLALLHAAVHRPCPRRRTLLAVGVLVAGATMTKTAAGLIPGFGVALYLLACGRLRRAFTWRYVLLVPLALVPLAAFYLLRERLAPGYLEAVWYNDFAGRLSGEVMHQDDSPFYYLRVLLLGGLFSAGPLALLAPAGLAGPRGRARQALVFALCCVAGQLLLVTVIGTRLPQYILPALPWLAVACAITVGRRLPRFLGFVGAGRPTWAQLALPSALVAAAVVNIGVRTAGMRYDLLLDRAYYPQASYGVLLASLFERGVRRVAVVEPGFDLGVLRAYQPQLHFYALLWRERGLEVTRYEAPPQREGGEVMASCDPDLGRALLSRGGGLLEVSGCVASMPPTAGGAPTPRKKSGPG</sequence>
<feature type="transmembrane region" description="Helical" evidence="8">
    <location>
        <begin position="348"/>
        <end position="365"/>
    </location>
</feature>
<evidence type="ECO:0000256" key="8">
    <source>
        <dbReference type="SAM" id="Phobius"/>
    </source>
</evidence>
<evidence type="ECO:0000313" key="10">
    <source>
        <dbReference type="EMBL" id="PAX07328.1"/>
    </source>
</evidence>
<comment type="subcellular location">
    <subcellularLocation>
        <location evidence="1">Cell membrane</location>
        <topology evidence="1">Multi-pass membrane protein</topology>
    </subcellularLocation>
</comment>
<dbReference type="OrthoDB" id="9775035at2"/>
<evidence type="ECO:0000256" key="1">
    <source>
        <dbReference type="ARBA" id="ARBA00004651"/>
    </source>
</evidence>
<keyword evidence="4 10" id="KW-0808">Transferase</keyword>
<keyword evidence="6 8" id="KW-1133">Transmembrane helix</keyword>
<dbReference type="InterPro" id="IPR050297">
    <property type="entry name" value="LipidA_mod_glycosyltrf_83"/>
</dbReference>
<evidence type="ECO:0000256" key="3">
    <source>
        <dbReference type="ARBA" id="ARBA00022676"/>
    </source>
</evidence>
<dbReference type="AlphaFoldDB" id="A0A2A2SDL3"/>
<proteinExistence type="predicted"/>
<evidence type="ECO:0000256" key="7">
    <source>
        <dbReference type="ARBA" id="ARBA00023136"/>
    </source>
</evidence>
<dbReference type="GO" id="GO:0009103">
    <property type="term" value="P:lipopolysaccharide biosynthetic process"/>
    <property type="evidence" value="ECO:0007669"/>
    <property type="project" value="UniProtKB-ARBA"/>
</dbReference>
<dbReference type="GO" id="GO:0010041">
    <property type="term" value="P:response to iron(III) ion"/>
    <property type="evidence" value="ECO:0007669"/>
    <property type="project" value="TreeGrafter"/>
</dbReference>
<feature type="transmembrane region" description="Helical" evidence="8">
    <location>
        <begin position="115"/>
        <end position="132"/>
    </location>
</feature>
<evidence type="ECO:0000256" key="5">
    <source>
        <dbReference type="ARBA" id="ARBA00022692"/>
    </source>
</evidence>
<reference evidence="11" key="1">
    <citation type="submission" date="2017-09" db="EMBL/GenBank/DDBJ databases">
        <authorList>
            <person name="Feng G."/>
            <person name="Zhu H."/>
        </authorList>
    </citation>
    <scope>NUCLEOTIDE SEQUENCE [LARGE SCALE GENOMIC DNA]</scope>
    <source>
        <strain evidence="11">1PNM-20</strain>
    </source>
</reference>
<feature type="transmembrane region" description="Helical" evidence="8">
    <location>
        <begin position="197"/>
        <end position="226"/>
    </location>
</feature>
<dbReference type="GO" id="GO:0016763">
    <property type="term" value="F:pentosyltransferase activity"/>
    <property type="evidence" value="ECO:0007669"/>
    <property type="project" value="TreeGrafter"/>
</dbReference>
<feature type="transmembrane region" description="Helical" evidence="8">
    <location>
        <begin position="238"/>
        <end position="255"/>
    </location>
</feature>
<evidence type="ECO:0000256" key="4">
    <source>
        <dbReference type="ARBA" id="ARBA00022679"/>
    </source>
</evidence>